<evidence type="ECO:0000256" key="2">
    <source>
        <dbReference type="ARBA" id="ARBA00022827"/>
    </source>
</evidence>
<dbReference type="Proteomes" id="UP000887226">
    <property type="component" value="Unassembled WGS sequence"/>
</dbReference>
<dbReference type="PANTHER" id="PTHR43004">
    <property type="entry name" value="TRK SYSTEM POTASSIUM UPTAKE PROTEIN"/>
    <property type="match status" value="1"/>
</dbReference>
<dbReference type="Pfam" id="PF01494">
    <property type="entry name" value="FAD_binding_3"/>
    <property type="match status" value="1"/>
</dbReference>
<reference evidence="5" key="1">
    <citation type="journal article" date="2021" name="IMA Fungus">
        <title>Genomic characterization of three marine fungi, including Emericellopsis atlantica sp. nov. with signatures of a generalist lifestyle and marine biomass degradation.</title>
        <authorList>
            <person name="Hagestad O.C."/>
            <person name="Hou L."/>
            <person name="Andersen J.H."/>
            <person name="Hansen E.H."/>
            <person name="Altermark B."/>
            <person name="Li C."/>
            <person name="Kuhnert E."/>
            <person name="Cox R.J."/>
            <person name="Crous P.W."/>
            <person name="Spatafora J.W."/>
            <person name="Lail K."/>
            <person name="Amirebrahimi M."/>
            <person name="Lipzen A."/>
            <person name="Pangilinan J."/>
            <person name="Andreopoulos W."/>
            <person name="Hayes R.D."/>
            <person name="Ng V."/>
            <person name="Grigoriev I.V."/>
            <person name="Jackson S.A."/>
            <person name="Sutton T.D.S."/>
            <person name="Dobson A.D.W."/>
            <person name="Rama T."/>
        </authorList>
    </citation>
    <scope>NUCLEOTIDE SEQUENCE</scope>
    <source>
        <strain evidence="5">TRa3180A</strain>
    </source>
</reference>
<keyword evidence="1" id="KW-0285">Flavoprotein</keyword>
<dbReference type="InterPro" id="IPR050641">
    <property type="entry name" value="RIFMO-like"/>
</dbReference>
<organism evidence="5 6">
    <name type="scientific">Calycina marina</name>
    <dbReference type="NCBI Taxonomy" id="1763456"/>
    <lineage>
        <taxon>Eukaryota</taxon>
        <taxon>Fungi</taxon>
        <taxon>Dikarya</taxon>
        <taxon>Ascomycota</taxon>
        <taxon>Pezizomycotina</taxon>
        <taxon>Leotiomycetes</taxon>
        <taxon>Helotiales</taxon>
        <taxon>Pezizellaceae</taxon>
        <taxon>Calycina</taxon>
    </lineage>
</organism>
<keyword evidence="2" id="KW-0274">FAD</keyword>
<evidence type="ECO:0000313" key="6">
    <source>
        <dbReference type="Proteomes" id="UP000887226"/>
    </source>
</evidence>
<dbReference type="SUPFAM" id="SSF54373">
    <property type="entry name" value="FAD-linked reductases, C-terminal domain"/>
    <property type="match status" value="1"/>
</dbReference>
<proteinExistence type="predicted"/>
<evidence type="ECO:0000256" key="3">
    <source>
        <dbReference type="ARBA" id="ARBA00023002"/>
    </source>
</evidence>
<evidence type="ECO:0000259" key="4">
    <source>
        <dbReference type="Pfam" id="PF01494"/>
    </source>
</evidence>
<keyword evidence="6" id="KW-1185">Reference proteome</keyword>
<sequence>MPYVVPPTRYNFEVNMHQGKIERPSENNLNQYAPGRRPTIFLLYQLDPDQDPEYLVVSELEQTFPDGSIIHKTARSKYLVGGDGARSRVRGSMHLTPKGEMSDHIWGVMDFVADSNFPDLRRRSAIHSDAGSLMVIPRERIRTGPVIS</sequence>
<evidence type="ECO:0000256" key="1">
    <source>
        <dbReference type="ARBA" id="ARBA00022630"/>
    </source>
</evidence>
<feature type="domain" description="FAD-binding" evidence="4">
    <location>
        <begin position="71"/>
        <end position="140"/>
    </location>
</feature>
<dbReference type="GO" id="GO:0071949">
    <property type="term" value="F:FAD binding"/>
    <property type="evidence" value="ECO:0007669"/>
    <property type="project" value="InterPro"/>
</dbReference>
<dbReference type="Gene3D" id="3.30.9.10">
    <property type="entry name" value="D-Amino Acid Oxidase, subunit A, domain 2"/>
    <property type="match status" value="1"/>
</dbReference>
<dbReference type="OrthoDB" id="1716816at2759"/>
<name>A0A9P7Z7V7_9HELO</name>
<dbReference type="InterPro" id="IPR036188">
    <property type="entry name" value="FAD/NAD-bd_sf"/>
</dbReference>
<keyword evidence="3" id="KW-0560">Oxidoreductase</keyword>
<evidence type="ECO:0000313" key="5">
    <source>
        <dbReference type="EMBL" id="KAG9246575.1"/>
    </source>
</evidence>
<protein>
    <recommendedName>
        <fullName evidence="4">FAD-binding domain-containing protein</fullName>
    </recommendedName>
</protein>
<dbReference type="PANTHER" id="PTHR43004:SF15">
    <property type="entry name" value="MONOOXYGENASE, PUTATIVE (AFU_ORTHOLOGUE AFUA_6G03030)-RELATED"/>
    <property type="match status" value="1"/>
</dbReference>
<dbReference type="Gene3D" id="3.50.50.60">
    <property type="entry name" value="FAD/NAD(P)-binding domain"/>
    <property type="match status" value="1"/>
</dbReference>
<dbReference type="AlphaFoldDB" id="A0A9P7Z7V7"/>
<accession>A0A9P7Z7V7</accession>
<gene>
    <name evidence="5" type="ORF">BJ878DRAFT_273960</name>
</gene>
<dbReference type="InterPro" id="IPR002938">
    <property type="entry name" value="FAD-bd"/>
</dbReference>
<comment type="caution">
    <text evidence="5">The sequence shown here is derived from an EMBL/GenBank/DDBJ whole genome shotgun (WGS) entry which is preliminary data.</text>
</comment>
<dbReference type="GO" id="GO:0016709">
    <property type="term" value="F:oxidoreductase activity, acting on paired donors, with incorporation or reduction of molecular oxygen, NAD(P)H as one donor, and incorporation of one atom of oxygen"/>
    <property type="evidence" value="ECO:0007669"/>
    <property type="project" value="UniProtKB-ARBA"/>
</dbReference>
<dbReference type="EMBL" id="MU253799">
    <property type="protein sequence ID" value="KAG9246575.1"/>
    <property type="molecule type" value="Genomic_DNA"/>
</dbReference>